<dbReference type="EMBL" id="HACA01004569">
    <property type="protein sequence ID" value="CDW21930.1"/>
    <property type="molecule type" value="Transcribed_RNA"/>
</dbReference>
<organism evidence="1">
    <name type="scientific">Lepeophtheirus salmonis</name>
    <name type="common">Salmon louse</name>
    <name type="synonym">Caligus salmonis</name>
    <dbReference type="NCBI Taxonomy" id="72036"/>
    <lineage>
        <taxon>Eukaryota</taxon>
        <taxon>Metazoa</taxon>
        <taxon>Ecdysozoa</taxon>
        <taxon>Arthropoda</taxon>
        <taxon>Crustacea</taxon>
        <taxon>Multicrustacea</taxon>
        <taxon>Hexanauplia</taxon>
        <taxon>Copepoda</taxon>
        <taxon>Siphonostomatoida</taxon>
        <taxon>Caligidae</taxon>
        <taxon>Lepeophtheirus</taxon>
    </lineage>
</organism>
<sequence length="81" mass="9644">ERTQKNRKKNLCILLSAVDSLFSLDTSRLFHNLLFFINTQINKLFYTYAPFPKEQEYSFLLIPRRLFSIQVCVSKTEHSEI</sequence>
<proteinExistence type="predicted"/>
<protein>
    <submittedName>
        <fullName evidence="1">Uncharacterized protein</fullName>
    </submittedName>
</protein>
<evidence type="ECO:0000313" key="1">
    <source>
        <dbReference type="EMBL" id="CDW21930.1"/>
    </source>
</evidence>
<reference evidence="1" key="1">
    <citation type="submission" date="2014-05" db="EMBL/GenBank/DDBJ databases">
        <authorList>
            <person name="Chronopoulou M."/>
        </authorList>
    </citation>
    <scope>NUCLEOTIDE SEQUENCE</scope>
    <source>
        <tissue evidence="1">Whole organism</tissue>
    </source>
</reference>
<feature type="non-terminal residue" evidence="1">
    <location>
        <position position="1"/>
    </location>
</feature>
<accession>A0A0K2T816</accession>
<name>A0A0K2T816_LEPSM</name>
<dbReference type="AlphaFoldDB" id="A0A0K2T816"/>